<proteinExistence type="predicted"/>
<dbReference type="Pfam" id="PF00059">
    <property type="entry name" value="Lectin_C"/>
    <property type="match status" value="1"/>
</dbReference>
<dbReference type="Proteomes" id="UP001152320">
    <property type="component" value="Chromosome 7"/>
</dbReference>
<dbReference type="PANTHER" id="PTHR22803">
    <property type="entry name" value="MANNOSE, PHOSPHOLIPASE, LECTIN RECEPTOR RELATED"/>
    <property type="match status" value="1"/>
</dbReference>
<dbReference type="EMBL" id="JAIZAY010000007">
    <property type="protein sequence ID" value="KAJ8038592.1"/>
    <property type="molecule type" value="Genomic_DNA"/>
</dbReference>
<feature type="signal peptide" evidence="1">
    <location>
        <begin position="1"/>
        <end position="21"/>
    </location>
</feature>
<keyword evidence="1" id="KW-0732">Signal</keyword>
<dbReference type="InterPro" id="IPR016187">
    <property type="entry name" value="CTDL_fold"/>
</dbReference>
<dbReference type="InterPro" id="IPR001304">
    <property type="entry name" value="C-type_lectin-like"/>
</dbReference>
<dbReference type="OrthoDB" id="418245at2759"/>
<accession>A0A9Q1H7J4</accession>
<dbReference type="PROSITE" id="PS50041">
    <property type="entry name" value="C_TYPE_LECTIN_2"/>
    <property type="match status" value="1"/>
</dbReference>
<organism evidence="3 4">
    <name type="scientific">Holothuria leucospilota</name>
    <name type="common">Black long sea cucumber</name>
    <name type="synonym">Mertensiothuria leucospilota</name>
    <dbReference type="NCBI Taxonomy" id="206669"/>
    <lineage>
        <taxon>Eukaryota</taxon>
        <taxon>Metazoa</taxon>
        <taxon>Echinodermata</taxon>
        <taxon>Eleutherozoa</taxon>
        <taxon>Echinozoa</taxon>
        <taxon>Holothuroidea</taxon>
        <taxon>Aspidochirotacea</taxon>
        <taxon>Aspidochirotida</taxon>
        <taxon>Holothuriidae</taxon>
        <taxon>Holothuria</taxon>
    </lineage>
</organism>
<keyword evidence="4" id="KW-1185">Reference proteome</keyword>
<dbReference type="InterPro" id="IPR016186">
    <property type="entry name" value="C-type_lectin-like/link_sf"/>
</dbReference>
<evidence type="ECO:0000256" key="1">
    <source>
        <dbReference type="SAM" id="SignalP"/>
    </source>
</evidence>
<dbReference type="SMART" id="SM00034">
    <property type="entry name" value="CLECT"/>
    <property type="match status" value="1"/>
</dbReference>
<name>A0A9Q1H7J4_HOLLE</name>
<dbReference type="Gene3D" id="3.10.100.10">
    <property type="entry name" value="Mannose-Binding Protein A, subunit A"/>
    <property type="match status" value="1"/>
</dbReference>
<dbReference type="AlphaFoldDB" id="A0A9Q1H7J4"/>
<dbReference type="InterPro" id="IPR050111">
    <property type="entry name" value="C-type_lectin/snaclec_domain"/>
</dbReference>
<evidence type="ECO:0000259" key="2">
    <source>
        <dbReference type="PROSITE" id="PS50041"/>
    </source>
</evidence>
<comment type="caution">
    <text evidence="3">The sequence shown here is derived from an EMBL/GenBank/DDBJ whole genome shotgun (WGS) entry which is preliminary data.</text>
</comment>
<feature type="chain" id="PRO_5040470223" evidence="1">
    <location>
        <begin position="22"/>
        <end position="135"/>
    </location>
</feature>
<sequence length="135" mass="15057">MVLKVITAAIFVATFASSGLSKELLPEKCPTYWTAFGDHCYRFFGQRVNLREAQYNCRIHGSGGGFGYLASIHSQEENDFIGTIFKSSTPAESVNWHLWIGLNDEREEGNFVWSDGSDVNFTLWAPGQPEGGRSQ</sequence>
<evidence type="ECO:0000313" key="3">
    <source>
        <dbReference type="EMBL" id="KAJ8038592.1"/>
    </source>
</evidence>
<dbReference type="SUPFAM" id="SSF56436">
    <property type="entry name" value="C-type lectin-like"/>
    <property type="match status" value="1"/>
</dbReference>
<reference evidence="3" key="1">
    <citation type="submission" date="2021-10" db="EMBL/GenBank/DDBJ databases">
        <title>Tropical sea cucumber genome reveals ecological adaptation and Cuvierian tubules defense mechanism.</title>
        <authorList>
            <person name="Chen T."/>
        </authorList>
    </citation>
    <scope>NUCLEOTIDE SEQUENCE</scope>
    <source>
        <strain evidence="3">Nanhai2018</strain>
        <tissue evidence="3">Muscle</tissue>
    </source>
</reference>
<feature type="domain" description="C-type lectin" evidence="2">
    <location>
        <begin position="36"/>
        <end position="135"/>
    </location>
</feature>
<protein>
    <submittedName>
        <fullName evidence="3">Alpha-N-acetylgalactosamine-specific lectin</fullName>
    </submittedName>
</protein>
<evidence type="ECO:0000313" key="4">
    <source>
        <dbReference type="Proteomes" id="UP001152320"/>
    </source>
</evidence>
<gene>
    <name evidence="3" type="ORF">HOLleu_16055</name>
</gene>